<dbReference type="InterPro" id="IPR020945">
    <property type="entry name" value="DMSO/NO3_reduct_chaperone"/>
</dbReference>
<name>A0ABW2JHS2_9ACTN</name>
<feature type="region of interest" description="Disordered" evidence="2">
    <location>
        <begin position="178"/>
        <end position="238"/>
    </location>
</feature>
<accession>A0ABW2JHS2</accession>
<dbReference type="NCBIfam" id="TIGR00684">
    <property type="entry name" value="narJ"/>
    <property type="match status" value="1"/>
</dbReference>
<dbReference type="PANTHER" id="PTHR43680:SF2">
    <property type="entry name" value="NITRATE REDUCTASE MOLYBDENUM COFACTOR ASSEMBLY CHAPERONE NARJ"/>
    <property type="match status" value="1"/>
</dbReference>
<sequence>MTPDAVVRLVAGRCLQYPDARLREDLPRLDEALAGAATQQAALLRQFLDHARVVPEIELAAHYTDTFDTRNRRCLYLTWWTDGDTRNRGLSLVRIKRIYRDFGLEFASDELPDFLPVALEFAALHPEAGTELLQEHRAGLELLRLAVTEANTPYARVLEAVCATLPGASPQTKAEAKALARSGPPRETVGMDTAGMEPLGPGVELPWPTVAKSAGPAVTKSPGPHEPTVAKSPERTPA</sequence>
<dbReference type="PANTHER" id="PTHR43680">
    <property type="entry name" value="NITRATE REDUCTASE MOLYBDENUM COFACTOR ASSEMBLY CHAPERONE"/>
    <property type="match status" value="1"/>
</dbReference>
<dbReference type="EMBL" id="JBHTCF010000004">
    <property type="protein sequence ID" value="MFC7304981.1"/>
    <property type="molecule type" value="Genomic_DNA"/>
</dbReference>
<dbReference type="InterPro" id="IPR003765">
    <property type="entry name" value="NO3_reductase_chaperone_NarJ"/>
</dbReference>
<proteinExistence type="predicted"/>
<dbReference type="SUPFAM" id="SSF89155">
    <property type="entry name" value="TorD-like"/>
    <property type="match status" value="1"/>
</dbReference>
<dbReference type="Pfam" id="PF02613">
    <property type="entry name" value="Nitrate_red_del"/>
    <property type="match status" value="1"/>
</dbReference>
<dbReference type="Proteomes" id="UP001596523">
    <property type="component" value="Unassembled WGS sequence"/>
</dbReference>
<dbReference type="InterPro" id="IPR036411">
    <property type="entry name" value="TorD-like_sf"/>
</dbReference>
<evidence type="ECO:0000313" key="4">
    <source>
        <dbReference type="Proteomes" id="UP001596523"/>
    </source>
</evidence>
<protein>
    <submittedName>
        <fullName evidence="3">Nitrate reductase molybdenum cofactor assembly chaperone</fullName>
    </submittedName>
</protein>
<dbReference type="RefSeq" id="WP_381829977.1">
    <property type="nucleotide sequence ID" value="NZ_JBHTCF010000004.1"/>
</dbReference>
<comment type="caution">
    <text evidence="3">The sequence shown here is derived from an EMBL/GenBank/DDBJ whole genome shotgun (WGS) entry which is preliminary data.</text>
</comment>
<gene>
    <name evidence="3" type="primary">narJ</name>
    <name evidence="3" type="ORF">ACFQVC_12215</name>
</gene>
<organism evidence="3 4">
    <name type="scientific">Streptomyces monticola</name>
    <dbReference type="NCBI Taxonomy" id="2666263"/>
    <lineage>
        <taxon>Bacteria</taxon>
        <taxon>Bacillati</taxon>
        <taxon>Actinomycetota</taxon>
        <taxon>Actinomycetes</taxon>
        <taxon>Kitasatosporales</taxon>
        <taxon>Streptomycetaceae</taxon>
        <taxon>Streptomyces</taxon>
    </lineage>
</organism>
<keyword evidence="1" id="KW-0534">Nitrate assimilation</keyword>
<evidence type="ECO:0000313" key="3">
    <source>
        <dbReference type="EMBL" id="MFC7304981.1"/>
    </source>
</evidence>
<keyword evidence="4" id="KW-1185">Reference proteome</keyword>
<dbReference type="Gene3D" id="1.10.3480.10">
    <property type="entry name" value="TorD-like"/>
    <property type="match status" value="1"/>
</dbReference>
<reference evidence="4" key="1">
    <citation type="journal article" date="2019" name="Int. J. Syst. Evol. Microbiol.">
        <title>The Global Catalogue of Microorganisms (GCM) 10K type strain sequencing project: providing services to taxonomists for standard genome sequencing and annotation.</title>
        <authorList>
            <consortium name="The Broad Institute Genomics Platform"/>
            <consortium name="The Broad Institute Genome Sequencing Center for Infectious Disease"/>
            <person name="Wu L."/>
            <person name="Ma J."/>
        </authorList>
    </citation>
    <scope>NUCLEOTIDE SEQUENCE [LARGE SCALE GENOMIC DNA]</scope>
    <source>
        <strain evidence="4">SYNS20</strain>
    </source>
</reference>
<evidence type="ECO:0000256" key="2">
    <source>
        <dbReference type="SAM" id="MobiDB-lite"/>
    </source>
</evidence>
<evidence type="ECO:0000256" key="1">
    <source>
        <dbReference type="ARBA" id="ARBA00023063"/>
    </source>
</evidence>